<feature type="transmembrane region" description="Helical" evidence="1">
    <location>
        <begin position="59"/>
        <end position="83"/>
    </location>
</feature>
<dbReference type="GO" id="GO:0004888">
    <property type="term" value="F:transmembrane signaling receptor activity"/>
    <property type="evidence" value="ECO:0007669"/>
    <property type="project" value="InterPro"/>
</dbReference>
<proteinExistence type="predicted"/>
<dbReference type="Gene3D" id="1.20.58.390">
    <property type="entry name" value="Neurotransmitter-gated ion-channel transmembrane domain"/>
    <property type="match status" value="1"/>
</dbReference>
<organism evidence="3 4">
    <name type="scientific">Liparis tanakae</name>
    <name type="common">Tanaka's snailfish</name>
    <dbReference type="NCBI Taxonomy" id="230148"/>
    <lineage>
        <taxon>Eukaryota</taxon>
        <taxon>Metazoa</taxon>
        <taxon>Chordata</taxon>
        <taxon>Craniata</taxon>
        <taxon>Vertebrata</taxon>
        <taxon>Euteleostomi</taxon>
        <taxon>Actinopterygii</taxon>
        <taxon>Neopterygii</taxon>
        <taxon>Teleostei</taxon>
        <taxon>Neoteleostei</taxon>
        <taxon>Acanthomorphata</taxon>
        <taxon>Eupercaria</taxon>
        <taxon>Perciformes</taxon>
        <taxon>Cottioidei</taxon>
        <taxon>Cottales</taxon>
        <taxon>Liparidae</taxon>
        <taxon>Liparis</taxon>
    </lineage>
</organism>
<comment type="caution">
    <text evidence="3">The sequence shown here is derived from an EMBL/GenBank/DDBJ whole genome shotgun (WGS) entry which is preliminary data.</text>
</comment>
<evidence type="ECO:0000256" key="1">
    <source>
        <dbReference type="SAM" id="Phobius"/>
    </source>
</evidence>
<reference evidence="3 4" key="1">
    <citation type="submission" date="2019-03" db="EMBL/GenBank/DDBJ databases">
        <title>First draft genome of Liparis tanakae, snailfish: a comprehensive survey of snailfish specific genes.</title>
        <authorList>
            <person name="Kim W."/>
            <person name="Song I."/>
            <person name="Jeong J.-H."/>
            <person name="Kim D."/>
            <person name="Kim S."/>
            <person name="Ryu S."/>
            <person name="Song J.Y."/>
            <person name="Lee S.K."/>
        </authorList>
    </citation>
    <scope>NUCLEOTIDE SEQUENCE [LARGE SCALE GENOMIC DNA]</scope>
    <source>
        <tissue evidence="3">Muscle</tissue>
    </source>
</reference>
<keyword evidence="1" id="KW-0812">Transmembrane</keyword>
<name>A0A4Z2GH01_9TELE</name>
<dbReference type="FunFam" id="1.20.58.390:FF:000103">
    <property type="entry name" value="Si:ch211-256e16.10"/>
    <property type="match status" value="1"/>
</dbReference>
<dbReference type="InterPro" id="IPR038050">
    <property type="entry name" value="Neuro_actylchol_rec"/>
</dbReference>
<dbReference type="SUPFAM" id="SSF90112">
    <property type="entry name" value="Neurotransmitter-gated ion-channel transmembrane pore"/>
    <property type="match status" value="1"/>
</dbReference>
<evidence type="ECO:0000259" key="2">
    <source>
        <dbReference type="Pfam" id="PF02932"/>
    </source>
</evidence>
<gene>
    <name evidence="3" type="primary">HTR3A_0</name>
    <name evidence="3" type="ORF">EYF80_037079</name>
</gene>
<keyword evidence="1" id="KW-0472">Membrane</keyword>
<keyword evidence="4" id="KW-1185">Reference proteome</keyword>
<protein>
    <submittedName>
        <fullName evidence="3">5-hydroxytryptamine receptor 3A</fullName>
    </submittedName>
</protein>
<dbReference type="OrthoDB" id="6097796at2759"/>
<feature type="transmembrane region" description="Helical" evidence="1">
    <location>
        <begin position="119"/>
        <end position="145"/>
    </location>
</feature>
<dbReference type="GO" id="GO:0016020">
    <property type="term" value="C:membrane"/>
    <property type="evidence" value="ECO:0007669"/>
    <property type="project" value="InterPro"/>
</dbReference>
<feature type="domain" description="Neurotransmitter-gated ion-channel transmembrane" evidence="2">
    <location>
        <begin position="66"/>
        <end position="155"/>
    </location>
</feature>
<sequence>MMLKVFGDSSWNTELSLDNMAQSEWLFINMVNSHHIVNNFFITQSVMVYTITMKRRSALYIANFLLPIMFFLCLDLASFLIPVNGGEKLSFKVTVLLAVTVMQLILNDILPSSSDRIPLIAIYCIGIFGLMMMSLLETILLMYLMEKDSAAQDKEDQSLSEKVGKANCCTSEIKQNFYKHSI</sequence>
<evidence type="ECO:0000313" key="3">
    <source>
        <dbReference type="EMBL" id="TNN52699.1"/>
    </source>
</evidence>
<keyword evidence="1" id="KW-1133">Transmembrane helix</keyword>
<dbReference type="InterPro" id="IPR006201">
    <property type="entry name" value="Neur_channel"/>
</dbReference>
<dbReference type="GO" id="GO:0005216">
    <property type="term" value="F:monoatomic ion channel activity"/>
    <property type="evidence" value="ECO:0007669"/>
    <property type="project" value="InterPro"/>
</dbReference>
<dbReference type="InterPro" id="IPR036719">
    <property type="entry name" value="Neuro-gated_channel_TM_sf"/>
</dbReference>
<dbReference type="EMBL" id="SRLO01000538">
    <property type="protein sequence ID" value="TNN52699.1"/>
    <property type="molecule type" value="Genomic_DNA"/>
</dbReference>
<dbReference type="PANTHER" id="PTHR18945">
    <property type="entry name" value="NEUROTRANSMITTER GATED ION CHANNEL"/>
    <property type="match status" value="1"/>
</dbReference>
<dbReference type="InterPro" id="IPR006029">
    <property type="entry name" value="Neurotrans-gated_channel_TM"/>
</dbReference>
<accession>A0A4Z2GH01</accession>
<evidence type="ECO:0000313" key="4">
    <source>
        <dbReference type="Proteomes" id="UP000314294"/>
    </source>
</evidence>
<keyword evidence="3" id="KW-0675">Receptor</keyword>
<dbReference type="AlphaFoldDB" id="A0A4Z2GH01"/>
<dbReference type="Pfam" id="PF02932">
    <property type="entry name" value="Neur_chan_memb"/>
    <property type="match status" value="1"/>
</dbReference>
<dbReference type="Proteomes" id="UP000314294">
    <property type="component" value="Unassembled WGS sequence"/>
</dbReference>